<evidence type="ECO:0000256" key="2">
    <source>
        <dbReference type="SAM" id="Phobius"/>
    </source>
</evidence>
<feature type="region of interest" description="Disordered" evidence="1">
    <location>
        <begin position="38"/>
        <end position="61"/>
    </location>
</feature>
<accession>A0A6P8B6G8</accession>
<keyword evidence="2" id="KW-0812">Transmembrane</keyword>
<keyword evidence="2" id="KW-0472">Membrane</keyword>
<feature type="transmembrane region" description="Helical" evidence="2">
    <location>
        <begin position="70"/>
        <end position="98"/>
    </location>
</feature>
<name>A0A6P8B6G8_PYRGI</name>
<evidence type="ECO:0000313" key="3">
    <source>
        <dbReference type="Proteomes" id="UP000515153"/>
    </source>
</evidence>
<dbReference type="GeneID" id="41960460"/>
<dbReference type="KEGG" id="pgri:PgNI_05520"/>
<organism evidence="3 4">
    <name type="scientific">Pyricularia grisea</name>
    <name type="common">Crabgrass-specific blast fungus</name>
    <name type="synonym">Magnaporthe grisea</name>
    <dbReference type="NCBI Taxonomy" id="148305"/>
    <lineage>
        <taxon>Eukaryota</taxon>
        <taxon>Fungi</taxon>
        <taxon>Dikarya</taxon>
        <taxon>Ascomycota</taxon>
        <taxon>Pezizomycotina</taxon>
        <taxon>Sordariomycetes</taxon>
        <taxon>Sordariomycetidae</taxon>
        <taxon>Magnaporthales</taxon>
        <taxon>Pyriculariaceae</taxon>
        <taxon>Pyricularia</taxon>
    </lineage>
</organism>
<dbReference type="Proteomes" id="UP000515153">
    <property type="component" value="Chromosome I"/>
</dbReference>
<keyword evidence="2" id="KW-1133">Transmembrane helix</keyword>
<reference evidence="4" key="2">
    <citation type="submission" date="2019-10" db="EMBL/GenBank/DDBJ databases">
        <authorList>
            <consortium name="NCBI Genome Project"/>
        </authorList>
    </citation>
    <scope>NUCLEOTIDE SEQUENCE</scope>
    <source>
        <strain evidence="4">NI907</strain>
    </source>
</reference>
<reference evidence="3 4" key="1">
    <citation type="journal article" date="2019" name="Mol. Biol. Evol.">
        <title>Blast fungal genomes show frequent chromosomal changes, gene gains and losses, and effector gene turnover.</title>
        <authorList>
            <person name="Gomez Luciano L.B."/>
            <person name="Jason Tsai I."/>
            <person name="Chuma I."/>
            <person name="Tosa Y."/>
            <person name="Chen Y.H."/>
            <person name="Li J.Y."/>
            <person name="Li M.Y."/>
            <person name="Jade Lu M.Y."/>
            <person name="Nakayashiki H."/>
            <person name="Li W.H."/>
        </authorList>
    </citation>
    <scope>NUCLEOTIDE SEQUENCE [LARGE SCALE GENOMIC DNA]</scope>
    <source>
        <strain evidence="3 4">NI907</strain>
    </source>
</reference>
<dbReference type="AlphaFoldDB" id="A0A6P8B6G8"/>
<proteinExistence type="predicted"/>
<reference evidence="4" key="3">
    <citation type="submission" date="2025-08" db="UniProtKB">
        <authorList>
            <consortium name="RefSeq"/>
        </authorList>
    </citation>
    <scope>IDENTIFICATION</scope>
    <source>
        <strain evidence="4">NI907</strain>
    </source>
</reference>
<keyword evidence="3" id="KW-1185">Reference proteome</keyword>
<feature type="region of interest" description="Disordered" evidence="1">
    <location>
        <begin position="112"/>
        <end position="149"/>
    </location>
</feature>
<sequence>MSRQDGPQLVMVHGMEYAGEEQDSLKYPVYDHQYMQPPAVSPNPKSSSTITSSHEFHQSRKSDLPFEMRTWVFAMLAVLLGALIGGSIVGGVLGSMLVNRPPLSVLPAANDSTVATTPQASPTPEPTTKDPSTNTSSSSSQPSSSQQSAKLLVDYVGPSRTQIQTLMLPCPDMHQDRYRSFNDRRFDLQCYINNYGMGTNGYDMVDITAIMTYRWQDCFDACASHNKLQSGLPSHLICRSVVYTADPNLGPITLQGGNCFLKNSTRHASNPGVGNGLNVFSADLDLIAGEAV</sequence>
<feature type="compositionally biased region" description="Polar residues" evidence="1">
    <location>
        <begin position="112"/>
        <end position="122"/>
    </location>
</feature>
<evidence type="ECO:0000256" key="1">
    <source>
        <dbReference type="SAM" id="MobiDB-lite"/>
    </source>
</evidence>
<feature type="compositionally biased region" description="Polar residues" evidence="1">
    <location>
        <begin position="43"/>
        <end position="53"/>
    </location>
</feature>
<evidence type="ECO:0000313" key="4">
    <source>
        <dbReference type="RefSeq" id="XP_030982743.1"/>
    </source>
</evidence>
<protein>
    <recommendedName>
        <fullName evidence="5">Apple domain-containing protein</fullName>
    </recommendedName>
</protein>
<evidence type="ECO:0008006" key="5">
    <source>
        <dbReference type="Google" id="ProtNLM"/>
    </source>
</evidence>
<gene>
    <name evidence="4" type="ORF">PgNI_05520</name>
</gene>
<feature type="compositionally biased region" description="Low complexity" evidence="1">
    <location>
        <begin position="136"/>
        <end position="148"/>
    </location>
</feature>
<dbReference type="RefSeq" id="XP_030982743.1">
    <property type="nucleotide sequence ID" value="XM_031125551.1"/>
</dbReference>